<evidence type="ECO:0000313" key="3">
    <source>
        <dbReference type="Proteomes" id="UP000018511"/>
    </source>
</evidence>
<dbReference type="Proteomes" id="UP000018511">
    <property type="component" value="Unassembled WGS sequence"/>
</dbReference>
<organism evidence="2 3">
    <name type="scientific">Pseudomonas taiwanensis SJ9</name>
    <dbReference type="NCBI Taxonomy" id="1388762"/>
    <lineage>
        <taxon>Bacteria</taxon>
        <taxon>Pseudomonadati</taxon>
        <taxon>Pseudomonadota</taxon>
        <taxon>Gammaproteobacteria</taxon>
        <taxon>Pseudomonadales</taxon>
        <taxon>Pseudomonadaceae</taxon>
        <taxon>Pseudomonas</taxon>
    </lineage>
</organism>
<keyword evidence="1" id="KW-0812">Transmembrane</keyword>
<accession>V7D7L8</accession>
<evidence type="ECO:0000313" key="2">
    <source>
        <dbReference type="EMBL" id="ESW37525.1"/>
    </source>
</evidence>
<dbReference type="RefSeq" id="WP_023662724.1">
    <property type="nucleotide sequence ID" value="NZ_AXUP01000395.1"/>
</dbReference>
<reference evidence="2 3" key="1">
    <citation type="submission" date="2013-10" db="EMBL/GenBank/DDBJ databases">
        <title>Whole Genome Shotgun Sequence of Pseudomonas taiwanensis SJ9.</title>
        <authorList>
            <person name="Hong S.-J."/>
            <person name="Shin J.-H."/>
        </authorList>
    </citation>
    <scope>NUCLEOTIDE SEQUENCE [LARGE SCALE GENOMIC DNA]</scope>
    <source>
        <strain evidence="2 3">SJ9</strain>
    </source>
</reference>
<name>V7D7L8_9PSED</name>
<protein>
    <submittedName>
        <fullName evidence="2">Uncharacterized protein</fullName>
    </submittedName>
</protein>
<proteinExistence type="predicted"/>
<dbReference type="EMBL" id="AXUP01000395">
    <property type="protein sequence ID" value="ESW37525.1"/>
    <property type="molecule type" value="Genomic_DNA"/>
</dbReference>
<dbReference type="AlphaFoldDB" id="V7D7L8"/>
<gene>
    <name evidence="2" type="ORF">O164_23540</name>
</gene>
<feature type="transmembrane region" description="Helical" evidence="1">
    <location>
        <begin position="34"/>
        <end position="52"/>
    </location>
</feature>
<evidence type="ECO:0000256" key="1">
    <source>
        <dbReference type="SAM" id="Phobius"/>
    </source>
</evidence>
<keyword evidence="1" id="KW-1133">Transmembrane helix</keyword>
<comment type="caution">
    <text evidence="2">The sequence shown here is derived from an EMBL/GenBank/DDBJ whole genome shotgun (WGS) entry which is preliminary data.</text>
</comment>
<sequence length="65" mass="6993">MLASAVALLAGSVSALLLFSLDHATQWRATHRWAIWLLPLTGFAVGLVYHLIGKPVNAGNNLLIE</sequence>
<dbReference type="PATRIC" id="fig|1388762.3.peg.4531"/>
<keyword evidence="1" id="KW-0472">Membrane</keyword>